<dbReference type="STRING" id="1844006.PhaeoP97_01358"/>
<dbReference type="OrthoDB" id="9775474at2"/>
<name>A0A1L3I3T9_9RHOB</name>
<keyword evidence="9" id="KW-0449">Lipoprotein</keyword>
<feature type="transmembrane region" description="Helical" evidence="6">
    <location>
        <begin position="345"/>
        <end position="368"/>
    </location>
</feature>
<keyword evidence="5 6" id="KW-0472">Membrane</keyword>
<evidence type="ECO:0000313" key="9">
    <source>
        <dbReference type="EMBL" id="APG46781.1"/>
    </source>
</evidence>
<proteinExistence type="predicted"/>
<feature type="domain" description="MacB-like periplasmic core" evidence="8">
    <location>
        <begin position="21"/>
        <end position="228"/>
    </location>
</feature>
<dbReference type="Proteomes" id="UP000183859">
    <property type="component" value="Chromosome"/>
</dbReference>
<keyword evidence="10" id="KW-1185">Reference proteome</keyword>
<evidence type="ECO:0000259" key="7">
    <source>
        <dbReference type="Pfam" id="PF02687"/>
    </source>
</evidence>
<accession>A0A1L3I3T9</accession>
<keyword evidence="4 6" id="KW-1133">Transmembrane helix</keyword>
<dbReference type="InterPro" id="IPR003838">
    <property type="entry name" value="ABC3_permease_C"/>
</dbReference>
<organism evidence="9 10">
    <name type="scientific">Phaeobacter porticola</name>
    <dbReference type="NCBI Taxonomy" id="1844006"/>
    <lineage>
        <taxon>Bacteria</taxon>
        <taxon>Pseudomonadati</taxon>
        <taxon>Pseudomonadota</taxon>
        <taxon>Alphaproteobacteria</taxon>
        <taxon>Rhodobacterales</taxon>
        <taxon>Roseobacteraceae</taxon>
        <taxon>Phaeobacter</taxon>
    </lineage>
</organism>
<keyword evidence="2" id="KW-1003">Cell membrane</keyword>
<dbReference type="AlphaFoldDB" id="A0A1L3I3T9"/>
<evidence type="ECO:0000256" key="2">
    <source>
        <dbReference type="ARBA" id="ARBA00022475"/>
    </source>
</evidence>
<evidence type="ECO:0000256" key="4">
    <source>
        <dbReference type="ARBA" id="ARBA00022989"/>
    </source>
</evidence>
<evidence type="ECO:0000259" key="8">
    <source>
        <dbReference type="Pfam" id="PF12704"/>
    </source>
</evidence>
<dbReference type="InterPro" id="IPR051125">
    <property type="entry name" value="ABC-4/HrtB_transporter"/>
</dbReference>
<feature type="transmembrane region" description="Helical" evidence="6">
    <location>
        <begin position="302"/>
        <end position="325"/>
    </location>
</feature>
<dbReference type="PANTHER" id="PTHR43738">
    <property type="entry name" value="ABC TRANSPORTER, MEMBRANE PROTEIN"/>
    <property type="match status" value="1"/>
</dbReference>
<reference evidence="10" key="1">
    <citation type="submission" date="2016-07" db="EMBL/GenBank/DDBJ databases">
        <title>Phaeobacter portensis sp. nov., a tropodithietic acid producing bacterium isolated from a German harbor.</title>
        <authorList>
            <person name="Freese H.M."/>
            <person name="Bunk B."/>
            <person name="Breider S."/>
            <person name="Brinkhoff T."/>
        </authorList>
    </citation>
    <scope>NUCLEOTIDE SEQUENCE [LARGE SCALE GENOMIC DNA]</scope>
    <source>
        <strain evidence="10">P97</strain>
    </source>
</reference>
<feature type="transmembrane region" description="Helical" evidence="6">
    <location>
        <begin position="258"/>
        <end position="281"/>
    </location>
</feature>
<dbReference type="RefSeq" id="WP_072504415.1">
    <property type="nucleotide sequence ID" value="NZ_CP016364.1"/>
</dbReference>
<dbReference type="GO" id="GO:0005886">
    <property type="term" value="C:plasma membrane"/>
    <property type="evidence" value="ECO:0007669"/>
    <property type="project" value="UniProtKB-SubCell"/>
</dbReference>
<dbReference type="PANTHER" id="PTHR43738:SF3">
    <property type="entry name" value="ABC TRANSPORTER PERMEASE"/>
    <property type="match status" value="1"/>
</dbReference>
<sequence>MTFLTLARRNAWRKPMRTLLLMFCIAVAFLIYGLTASFLSGTQGSAGANDDVLGVMNKSGRGQTLPIAHLRRIAALDGVADVAYMSRLRGFSEVERNVVVANAVAVDDFARINGDSLALTSDLLAALKQGRDRVLVGRALADAQGWRAGQRIEITSFNIMQQGGNRNWRFEVGGIFEGKTPSTDTYFMLANYDYVNALRSRDVDTVDGFVVQPVPEVTASALASQIDALFANTGTPTRTQSEKQFLEAFLRQFADVELIVSLVVGAAFVTILMIVINTMLFAVRERTFEIGVLKTLGFNNRFIVVLILCETLLIFLVGGAVGIALTKAATQLTGPALGLVLTGPVVIKSLVITVLLGVLTGCLPAALAMRTTVSNAFRTR</sequence>
<dbReference type="InterPro" id="IPR025857">
    <property type="entry name" value="MacB_PCD"/>
</dbReference>
<dbReference type="EMBL" id="CP016364">
    <property type="protein sequence ID" value="APG46781.1"/>
    <property type="molecule type" value="Genomic_DNA"/>
</dbReference>
<gene>
    <name evidence="9" type="ORF">PhaeoP97_01358</name>
</gene>
<keyword evidence="3 6" id="KW-0812">Transmembrane</keyword>
<evidence type="ECO:0000256" key="3">
    <source>
        <dbReference type="ARBA" id="ARBA00022692"/>
    </source>
</evidence>
<dbReference type="Pfam" id="PF12704">
    <property type="entry name" value="MacB_PCD"/>
    <property type="match status" value="1"/>
</dbReference>
<evidence type="ECO:0000256" key="5">
    <source>
        <dbReference type="ARBA" id="ARBA00023136"/>
    </source>
</evidence>
<evidence type="ECO:0000256" key="1">
    <source>
        <dbReference type="ARBA" id="ARBA00004651"/>
    </source>
</evidence>
<dbReference type="KEGG" id="php:PhaeoP97_01358"/>
<comment type="subcellular location">
    <subcellularLocation>
        <location evidence="1">Cell membrane</location>
        <topology evidence="1">Multi-pass membrane protein</topology>
    </subcellularLocation>
</comment>
<dbReference type="Pfam" id="PF02687">
    <property type="entry name" value="FtsX"/>
    <property type="match status" value="1"/>
</dbReference>
<feature type="domain" description="ABC3 transporter permease C-terminal" evidence="7">
    <location>
        <begin position="263"/>
        <end position="371"/>
    </location>
</feature>
<protein>
    <submittedName>
        <fullName evidence="9">ABC-type transport system, involved in lipoprotein release, permease component</fullName>
    </submittedName>
</protein>
<evidence type="ECO:0000313" key="10">
    <source>
        <dbReference type="Proteomes" id="UP000183859"/>
    </source>
</evidence>
<evidence type="ECO:0000256" key="6">
    <source>
        <dbReference type="SAM" id="Phobius"/>
    </source>
</evidence>